<dbReference type="SUPFAM" id="SSF56059">
    <property type="entry name" value="Glutathione synthetase ATP-binding domain-like"/>
    <property type="match status" value="1"/>
</dbReference>
<sequence length="270" mass="29890">MSLNEYEWVGYHDRTEAQKRTMSTLWTRAEFRKNFTDRRYIAILMNKYIFSKVFSDFYGRRCVQASAVDAVLLRALAGDAGKVVYKPNCKGQGTGVRILPAATEAEQADTLAYLRANSGGIVEEYIQQHPTLAQLNPGAVSIVRFYTVTAPSGTYLFAPVLTTAIEKDISNGCQDALTAMIDIRTGVVLTDAVDQNNFIDYHTHPVTGVPFPGLQLPFWAETIDMMRRAVPLASKISNIGWDVTMTADGPLIIEANTIPGFNTAQYRGYA</sequence>
<comment type="caution">
    <text evidence="2">The sequence shown here is derived from an EMBL/GenBank/DDBJ whole genome shotgun (WGS) entry which is preliminary data.</text>
</comment>
<dbReference type="Pfam" id="PF14397">
    <property type="entry name" value="ATPgrasp_ST"/>
    <property type="match status" value="1"/>
</dbReference>
<feature type="domain" description="Alpha-L-glutamate ligase-related protein ATP-grasp" evidence="1">
    <location>
        <begin position="83"/>
        <end position="265"/>
    </location>
</feature>
<dbReference type="InterPro" id="IPR039523">
    <property type="entry name" value="RimK-rel_E_lig_ATP-grasp"/>
</dbReference>
<dbReference type="AlphaFoldDB" id="K1UL38"/>
<evidence type="ECO:0000259" key="1">
    <source>
        <dbReference type="Pfam" id="PF14397"/>
    </source>
</evidence>
<accession>K1UL38</accession>
<reference evidence="2" key="1">
    <citation type="journal article" date="2013" name="Environ. Microbiol.">
        <title>Microbiota from the distal guts of lean and obese adolescents exhibit partial functional redundancy besides clear differences in community structure.</title>
        <authorList>
            <person name="Ferrer M."/>
            <person name="Ruiz A."/>
            <person name="Lanza F."/>
            <person name="Haange S.B."/>
            <person name="Oberbach A."/>
            <person name="Till H."/>
            <person name="Bargiela R."/>
            <person name="Campoy C."/>
            <person name="Segura M.T."/>
            <person name="Richter M."/>
            <person name="von Bergen M."/>
            <person name="Seifert J."/>
            <person name="Suarez A."/>
        </authorList>
    </citation>
    <scope>NUCLEOTIDE SEQUENCE</scope>
</reference>
<name>K1UL38_9ZZZZ</name>
<dbReference type="EMBL" id="AJWY01004501">
    <property type="protein sequence ID" value="EKC72201.1"/>
    <property type="molecule type" value="Genomic_DNA"/>
</dbReference>
<feature type="non-terminal residue" evidence="2">
    <location>
        <position position="270"/>
    </location>
</feature>
<proteinExistence type="predicted"/>
<protein>
    <recommendedName>
        <fullName evidence="1">Alpha-L-glutamate ligase-related protein ATP-grasp domain-containing protein</fullName>
    </recommendedName>
</protein>
<gene>
    <name evidence="2" type="ORF">LEA_06866</name>
</gene>
<organism evidence="2">
    <name type="scientific">human gut metagenome</name>
    <dbReference type="NCBI Taxonomy" id="408170"/>
    <lineage>
        <taxon>unclassified sequences</taxon>
        <taxon>metagenomes</taxon>
        <taxon>organismal metagenomes</taxon>
    </lineage>
</organism>
<evidence type="ECO:0000313" key="2">
    <source>
        <dbReference type="EMBL" id="EKC72201.1"/>
    </source>
</evidence>